<dbReference type="NCBIfam" id="NF033218">
    <property type="entry name" value="anchor_AmaP"/>
    <property type="match status" value="1"/>
</dbReference>
<keyword evidence="1" id="KW-1133">Transmembrane helix</keyword>
<keyword evidence="1" id="KW-0472">Membrane</keyword>
<comment type="caution">
    <text evidence="2">The sequence shown here is derived from an EMBL/GenBank/DDBJ whole genome shotgun (WGS) entry which is preliminary data.</text>
</comment>
<reference evidence="2 3" key="1">
    <citation type="submission" date="2018-08" db="EMBL/GenBank/DDBJ databases">
        <title>Draft genome sequence of Psychrilyobacter sp. strain SD5 isolated from Black Sea water.</title>
        <authorList>
            <person name="Yadav S."/>
            <person name="Villanueva L."/>
            <person name="Damste J.S.S."/>
        </authorList>
    </citation>
    <scope>NUCLEOTIDE SEQUENCE [LARGE SCALE GENOMIC DNA]</scope>
    <source>
        <strain evidence="2 3">SD5</strain>
    </source>
</reference>
<keyword evidence="1" id="KW-0812">Transmembrane</keyword>
<feature type="transmembrane region" description="Helical" evidence="1">
    <location>
        <begin position="7"/>
        <end position="33"/>
    </location>
</feature>
<evidence type="ECO:0000313" key="3">
    <source>
        <dbReference type="Proteomes" id="UP000263486"/>
    </source>
</evidence>
<protein>
    <submittedName>
        <fullName evidence="2">Alkaline shock response membrane anchor protein AmaP</fullName>
    </submittedName>
</protein>
<evidence type="ECO:0000256" key="1">
    <source>
        <dbReference type="SAM" id="Phobius"/>
    </source>
</evidence>
<evidence type="ECO:0000313" key="2">
    <source>
        <dbReference type="EMBL" id="REI43120.1"/>
    </source>
</evidence>
<name>A0ABX9KKN5_9FUSO</name>
<dbReference type="EMBL" id="QUAJ01000001">
    <property type="protein sequence ID" value="REI43120.1"/>
    <property type="molecule type" value="Genomic_DNA"/>
</dbReference>
<organism evidence="2 3">
    <name type="scientific">Psychrilyobacter piezotolerans</name>
    <dbReference type="NCBI Taxonomy" id="2293438"/>
    <lineage>
        <taxon>Bacteria</taxon>
        <taxon>Fusobacteriati</taxon>
        <taxon>Fusobacteriota</taxon>
        <taxon>Fusobacteriia</taxon>
        <taxon>Fusobacteriales</taxon>
        <taxon>Fusobacteriaceae</taxon>
        <taxon>Psychrilyobacter</taxon>
    </lineage>
</organism>
<accession>A0ABX9KKN5</accession>
<gene>
    <name evidence="2" type="primary">amaP</name>
    <name evidence="2" type="ORF">DYH56_00265</name>
</gene>
<feature type="transmembrane region" description="Helical" evidence="1">
    <location>
        <begin position="45"/>
        <end position="66"/>
    </location>
</feature>
<keyword evidence="3" id="KW-1185">Reference proteome</keyword>
<sequence>MDMFMKFIFGIAWIGIFILAILGIYIGMFPAYLEVLDFKSLITRGAVAGVSLVYLLLFIEKLITLFERPKELRMKTPNGMLKISSNSVNNIVKEVVGEHPKVRNLKVKNKTNGKKLKIFVSIDIMSSQSLSDDLNLIQQDIKDRIESYLDLSITEIELRVTKLIKDKSSNGRGD</sequence>
<proteinExistence type="predicted"/>
<dbReference type="Proteomes" id="UP000263486">
    <property type="component" value="Unassembled WGS sequence"/>
</dbReference>